<protein>
    <submittedName>
        <fullName evidence="2">Uncharacterized protein</fullName>
    </submittedName>
</protein>
<feature type="compositionally biased region" description="Basic residues" evidence="1">
    <location>
        <begin position="202"/>
        <end position="213"/>
    </location>
</feature>
<evidence type="ECO:0000313" key="2">
    <source>
        <dbReference type="EMBL" id="KAJ8784185.1"/>
    </source>
</evidence>
<accession>A0AB34H0F7</accession>
<feature type="compositionally biased region" description="Polar residues" evidence="1">
    <location>
        <begin position="1"/>
        <end position="10"/>
    </location>
</feature>
<dbReference type="EMBL" id="JAIQCJ010002068">
    <property type="protein sequence ID" value="KAJ8784185.1"/>
    <property type="molecule type" value="Genomic_DNA"/>
</dbReference>
<feature type="region of interest" description="Disordered" evidence="1">
    <location>
        <begin position="1"/>
        <end position="98"/>
    </location>
</feature>
<reference evidence="2 3" key="1">
    <citation type="submission" date="2022-11" db="EMBL/GenBank/DDBJ databases">
        <title>Whole genome sequence of Eschrichtius robustus ER-17-0199.</title>
        <authorList>
            <person name="Bruniche-Olsen A."/>
            <person name="Black A.N."/>
            <person name="Fields C.J."/>
            <person name="Walden K."/>
            <person name="Dewoody J.A."/>
        </authorList>
    </citation>
    <scope>NUCLEOTIDE SEQUENCE [LARGE SCALE GENOMIC DNA]</scope>
    <source>
        <strain evidence="2">ER-17-0199</strain>
        <tissue evidence="2">Blubber</tissue>
    </source>
</reference>
<sequence length="312" mass="32781">MALDLSSASLQGVEGPQHHSQHRASCLGSHETHSLWECKRLSGDPLPTAEPGKLCQPQSTGGLPGDLAANSPPGEHGSSASPPQKRPQPPDFIDPLANKKPRISHFTQRAQPAVNGKLSVPHGREALLPTPGPLAGTDAHLPLRLEPPRAHDPLADVSNDLGHSGRDCERGEVAAPAPECLSLPLLTDCAQPSRPHGSSLHGKSKKKSKKHKDKERAAEDRHRPRPPDQMPGPLGAPPVAPGKCQEAGLGAGALQEGVARSLSAGPTPTTLTPQSAERAAYEPPLRLSLHIRPLCLLCPRIGSSLTALAVLF</sequence>
<proteinExistence type="predicted"/>
<feature type="compositionally biased region" description="Pro residues" evidence="1">
    <location>
        <begin position="227"/>
        <end position="240"/>
    </location>
</feature>
<dbReference type="GO" id="GO:0032968">
    <property type="term" value="P:positive regulation of transcription elongation by RNA polymerase II"/>
    <property type="evidence" value="ECO:0007669"/>
    <property type="project" value="TreeGrafter"/>
</dbReference>
<name>A0AB34H0F7_ESCRO</name>
<keyword evidence="3" id="KW-1185">Reference proteome</keyword>
<dbReference type="GO" id="GO:0042795">
    <property type="term" value="P:snRNA transcription by RNA polymerase II"/>
    <property type="evidence" value="ECO:0007669"/>
    <property type="project" value="TreeGrafter"/>
</dbReference>
<dbReference type="PANTHER" id="PTHR23288">
    <property type="entry name" value="OCCLUDIN AND RNA POLYMERASE II ELONGATION FACTOR ELL"/>
    <property type="match status" value="1"/>
</dbReference>
<feature type="compositionally biased region" description="Basic and acidic residues" evidence="1">
    <location>
        <begin position="30"/>
        <end position="42"/>
    </location>
</feature>
<dbReference type="InterPro" id="IPR031176">
    <property type="entry name" value="ELL/occludin"/>
</dbReference>
<evidence type="ECO:0000256" key="1">
    <source>
        <dbReference type="SAM" id="MobiDB-lite"/>
    </source>
</evidence>
<evidence type="ECO:0000313" key="3">
    <source>
        <dbReference type="Proteomes" id="UP001159641"/>
    </source>
</evidence>
<gene>
    <name evidence="2" type="ORF">J1605_008515</name>
</gene>
<feature type="compositionally biased region" description="Basic and acidic residues" evidence="1">
    <location>
        <begin position="141"/>
        <end position="154"/>
    </location>
</feature>
<feature type="region of interest" description="Disordered" evidence="1">
    <location>
        <begin position="122"/>
        <end position="170"/>
    </location>
</feature>
<feature type="compositionally biased region" description="Basic and acidic residues" evidence="1">
    <location>
        <begin position="214"/>
        <end position="226"/>
    </location>
</feature>
<comment type="caution">
    <text evidence="2">The sequence shown here is derived from an EMBL/GenBank/DDBJ whole genome shotgun (WGS) entry which is preliminary data.</text>
</comment>
<feature type="region of interest" description="Disordered" evidence="1">
    <location>
        <begin position="191"/>
        <end position="246"/>
    </location>
</feature>
<dbReference type="GO" id="GO:0008023">
    <property type="term" value="C:transcription elongation factor complex"/>
    <property type="evidence" value="ECO:0007669"/>
    <property type="project" value="TreeGrafter"/>
</dbReference>
<dbReference type="AlphaFoldDB" id="A0AB34H0F7"/>
<dbReference type="GO" id="GO:0000987">
    <property type="term" value="F:cis-regulatory region sequence-specific DNA binding"/>
    <property type="evidence" value="ECO:0007669"/>
    <property type="project" value="TreeGrafter"/>
</dbReference>
<dbReference type="PANTHER" id="PTHR23288:SF9">
    <property type="entry name" value="RNA POLYMERASE II ELONGATION FACTOR ELL"/>
    <property type="match status" value="1"/>
</dbReference>
<dbReference type="Proteomes" id="UP001159641">
    <property type="component" value="Unassembled WGS sequence"/>
</dbReference>
<organism evidence="2 3">
    <name type="scientific">Eschrichtius robustus</name>
    <name type="common">California gray whale</name>
    <name type="synonym">Eschrichtius gibbosus</name>
    <dbReference type="NCBI Taxonomy" id="9764"/>
    <lineage>
        <taxon>Eukaryota</taxon>
        <taxon>Metazoa</taxon>
        <taxon>Chordata</taxon>
        <taxon>Craniata</taxon>
        <taxon>Vertebrata</taxon>
        <taxon>Euteleostomi</taxon>
        <taxon>Mammalia</taxon>
        <taxon>Eutheria</taxon>
        <taxon>Laurasiatheria</taxon>
        <taxon>Artiodactyla</taxon>
        <taxon>Whippomorpha</taxon>
        <taxon>Cetacea</taxon>
        <taxon>Mysticeti</taxon>
        <taxon>Eschrichtiidae</taxon>
        <taxon>Eschrichtius</taxon>
    </lineage>
</organism>